<dbReference type="CDD" id="cd08472">
    <property type="entry name" value="PBP2_CrgA_like_3"/>
    <property type="match status" value="1"/>
</dbReference>
<organism evidence="6 7">
    <name type="scientific">Afifella marina DSM 2698</name>
    <dbReference type="NCBI Taxonomy" id="1120955"/>
    <lineage>
        <taxon>Bacteria</taxon>
        <taxon>Pseudomonadati</taxon>
        <taxon>Pseudomonadota</taxon>
        <taxon>Alphaproteobacteria</taxon>
        <taxon>Hyphomicrobiales</taxon>
        <taxon>Afifellaceae</taxon>
        <taxon>Afifella</taxon>
    </lineage>
</organism>
<dbReference type="Gene3D" id="3.40.190.290">
    <property type="match status" value="1"/>
</dbReference>
<feature type="domain" description="HTH lysR-type" evidence="5">
    <location>
        <begin position="1"/>
        <end position="59"/>
    </location>
</feature>
<keyword evidence="4" id="KW-0804">Transcription</keyword>
<keyword evidence="2" id="KW-0805">Transcription regulation</keyword>
<dbReference type="GO" id="GO:0043565">
    <property type="term" value="F:sequence-specific DNA binding"/>
    <property type="evidence" value="ECO:0007669"/>
    <property type="project" value="TreeGrafter"/>
</dbReference>
<evidence type="ECO:0000313" key="7">
    <source>
        <dbReference type="Proteomes" id="UP000199347"/>
    </source>
</evidence>
<evidence type="ECO:0000313" key="6">
    <source>
        <dbReference type="EMBL" id="SCZ25945.1"/>
    </source>
</evidence>
<keyword evidence="3 6" id="KW-0238">DNA-binding</keyword>
<dbReference type="Proteomes" id="UP000199347">
    <property type="component" value="Unassembled WGS sequence"/>
</dbReference>
<protein>
    <submittedName>
        <fullName evidence="6">DNA-binding transcriptional regulator, LysR family</fullName>
    </submittedName>
</protein>
<dbReference type="InterPro" id="IPR005119">
    <property type="entry name" value="LysR_subst-bd"/>
</dbReference>
<proteinExistence type="inferred from homology"/>
<dbReference type="FunFam" id="1.10.10.10:FF:000001">
    <property type="entry name" value="LysR family transcriptional regulator"/>
    <property type="match status" value="1"/>
</dbReference>
<name>A0A1G5ML38_AFIMA</name>
<dbReference type="InterPro" id="IPR058163">
    <property type="entry name" value="LysR-type_TF_proteobact-type"/>
</dbReference>
<dbReference type="PANTHER" id="PTHR30537">
    <property type="entry name" value="HTH-TYPE TRANSCRIPTIONAL REGULATOR"/>
    <property type="match status" value="1"/>
</dbReference>
<evidence type="ECO:0000256" key="4">
    <source>
        <dbReference type="ARBA" id="ARBA00023163"/>
    </source>
</evidence>
<evidence type="ECO:0000256" key="3">
    <source>
        <dbReference type="ARBA" id="ARBA00023125"/>
    </source>
</evidence>
<sequence length="297" mass="32832">MDRLDSMRLFVRVVERGSFTAAAADLELPRSTATSAIKQLEAALGTRLLERSTRHVAPTLDGEDYYRRCLAILADIEEAEGLLRDAKPRGVLRIDSHPRLTRTFILPGLPDFLARYPLIDIHLGQSDRLVDLVREGVDCAIRAGELPDSGLIARRLATIDEITVASPGYLERHGVPPSPSQLDGHLMIGFVSSRTREILPLEFMVDGRLVHKALPARVTCNNSDTMAELARLGLGLVQAPRYRFAEDLAAGRLVEVLAETPPSSTPISALYPHNRQMAPRLRVFLDWVSEAFANTKV</sequence>
<dbReference type="InterPro" id="IPR036390">
    <property type="entry name" value="WH_DNA-bd_sf"/>
</dbReference>
<dbReference type="InterPro" id="IPR036388">
    <property type="entry name" value="WH-like_DNA-bd_sf"/>
</dbReference>
<dbReference type="InterPro" id="IPR000847">
    <property type="entry name" value="LysR_HTH_N"/>
</dbReference>
<evidence type="ECO:0000256" key="2">
    <source>
        <dbReference type="ARBA" id="ARBA00023015"/>
    </source>
</evidence>
<keyword evidence="7" id="KW-1185">Reference proteome</keyword>
<dbReference type="GO" id="GO:0006351">
    <property type="term" value="P:DNA-templated transcription"/>
    <property type="evidence" value="ECO:0007669"/>
    <property type="project" value="TreeGrafter"/>
</dbReference>
<dbReference type="OrthoDB" id="9786526at2"/>
<reference evidence="7" key="1">
    <citation type="submission" date="2016-10" db="EMBL/GenBank/DDBJ databases">
        <authorList>
            <person name="Varghese N."/>
            <person name="Submissions S."/>
        </authorList>
    </citation>
    <scope>NUCLEOTIDE SEQUENCE [LARGE SCALE GENOMIC DNA]</scope>
    <source>
        <strain evidence="7">DSM 2698</strain>
    </source>
</reference>
<dbReference type="Gene3D" id="1.10.10.10">
    <property type="entry name" value="Winged helix-like DNA-binding domain superfamily/Winged helix DNA-binding domain"/>
    <property type="match status" value="1"/>
</dbReference>
<dbReference type="Pfam" id="PF00126">
    <property type="entry name" value="HTH_1"/>
    <property type="match status" value="1"/>
</dbReference>
<dbReference type="PROSITE" id="PS50931">
    <property type="entry name" value="HTH_LYSR"/>
    <property type="match status" value="1"/>
</dbReference>
<dbReference type="EMBL" id="FMVW01000001">
    <property type="protein sequence ID" value="SCZ25945.1"/>
    <property type="molecule type" value="Genomic_DNA"/>
</dbReference>
<comment type="similarity">
    <text evidence="1">Belongs to the LysR transcriptional regulatory family.</text>
</comment>
<dbReference type="PANTHER" id="PTHR30537:SF72">
    <property type="entry name" value="LYSR FAMILY TRANSCRIPTIONAL REGULATOR"/>
    <property type="match status" value="1"/>
</dbReference>
<accession>A0A1G5ML38</accession>
<dbReference type="GO" id="GO:0003700">
    <property type="term" value="F:DNA-binding transcription factor activity"/>
    <property type="evidence" value="ECO:0007669"/>
    <property type="project" value="InterPro"/>
</dbReference>
<evidence type="ECO:0000256" key="1">
    <source>
        <dbReference type="ARBA" id="ARBA00009437"/>
    </source>
</evidence>
<dbReference type="SUPFAM" id="SSF53850">
    <property type="entry name" value="Periplasmic binding protein-like II"/>
    <property type="match status" value="1"/>
</dbReference>
<dbReference type="SUPFAM" id="SSF46785">
    <property type="entry name" value="Winged helix' DNA-binding domain"/>
    <property type="match status" value="1"/>
</dbReference>
<dbReference type="RefSeq" id="WP_092809858.1">
    <property type="nucleotide sequence ID" value="NZ_FMVW01000001.1"/>
</dbReference>
<gene>
    <name evidence="6" type="ORF">SAMN03080610_00882</name>
</gene>
<dbReference type="STRING" id="1120955.SAMN03080610_00882"/>
<dbReference type="AlphaFoldDB" id="A0A1G5ML38"/>
<evidence type="ECO:0000259" key="5">
    <source>
        <dbReference type="PROSITE" id="PS50931"/>
    </source>
</evidence>
<dbReference type="Pfam" id="PF03466">
    <property type="entry name" value="LysR_substrate"/>
    <property type="match status" value="1"/>
</dbReference>